<keyword evidence="5" id="KW-1185">Reference proteome</keyword>
<evidence type="ECO:0000313" key="4">
    <source>
        <dbReference type="EMBL" id="API58719.1"/>
    </source>
</evidence>
<dbReference type="KEGG" id="sphj:BSL82_04830"/>
<dbReference type="SUPFAM" id="SSF51735">
    <property type="entry name" value="NAD(P)-binding Rossmann-fold domains"/>
    <property type="match status" value="1"/>
</dbReference>
<dbReference type="Gene3D" id="3.40.50.720">
    <property type="entry name" value="NAD(P)-binding Rossmann-like Domain"/>
    <property type="match status" value="1"/>
</dbReference>
<dbReference type="InterPro" id="IPR000683">
    <property type="entry name" value="Gfo/Idh/MocA-like_OxRdtase_N"/>
</dbReference>
<dbReference type="InterPro" id="IPR050463">
    <property type="entry name" value="Gfo/Idh/MocA_oxidrdct_glycsds"/>
</dbReference>
<accession>A0A1L3ZSY6</accession>
<protein>
    <submittedName>
        <fullName evidence="4">Oxidoreductase</fullName>
    </submittedName>
</protein>
<evidence type="ECO:0000259" key="2">
    <source>
        <dbReference type="Pfam" id="PF01408"/>
    </source>
</evidence>
<dbReference type="RefSeq" id="WP_072596275.1">
    <property type="nucleotide sequence ID" value="NZ_CP018221.1"/>
</dbReference>
<gene>
    <name evidence="4" type="ORF">BSL82_04830</name>
</gene>
<dbReference type="SUPFAM" id="SSF55347">
    <property type="entry name" value="Glyceraldehyde-3-phosphate dehydrogenase-like, C-terminal domain"/>
    <property type="match status" value="1"/>
</dbReference>
<dbReference type="Gene3D" id="3.30.360.10">
    <property type="entry name" value="Dihydrodipicolinate Reductase, domain 2"/>
    <property type="match status" value="1"/>
</dbReference>
<name>A0A1L3ZSY6_9SPHN</name>
<dbReference type="Pfam" id="PF01408">
    <property type="entry name" value="GFO_IDH_MocA"/>
    <property type="match status" value="1"/>
</dbReference>
<dbReference type="GO" id="GO:0000166">
    <property type="term" value="F:nucleotide binding"/>
    <property type="evidence" value="ECO:0007669"/>
    <property type="project" value="InterPro"/>
</dbReference>
<dbReference type="OrthoDB" id="9801953at2"/>
<evidence type="ECO:0000259" key="3">
    <source>
        <dbReference type="Pfam" id="PF22685"/>
    </source>
</evidence>
<dbReference type="GO" id="GO:0016491">
    <property type="term" value="F:oxidoreductase activity"/>
    <property type="evidence" value="ECO:0007669"/>
    <property type="project" value="UniProtKB-KW"/>
</dbReference>
<dbReference type="InterPro" id="IPR036291">
    <property type="entry name" value="NAD(P)-bd_dom_sf"/>
</dbReference>
<dbReference type="Proteomes" id="UP000182063">
    <property type="component" value="Chromosome"/>
</dbReference>
<sequence length="368" mass="38087">MGEKLGVGIVGLTPGRSWSAFAHVPALQALSDTFSFNAVANSSAESAKRAAAELGSLQAYGSVGEMATADDIDIVSVTVKVPHHLALARQAIDAGKHIYCEWPLGNGLAEARELADLAKNRSIVAVAGLQATAAPAIRYAADLIAEGYVGDVISSTLVGDGGSWGPETSNAYDYILDRANGATMLTIPLGHTLAGVVEMLGPIADVLATVTTRFPLVKVVETGEMKPMTAPDQIIVSATLESGAPLAIHYRGGVSRSTGLLWEILGTKGDLRITGSQGHAQMVDLALSGAQGEGSAVAPLDIPERYLDNLPSAAVPGNVARMYADMALDIRSGTQRAPSFEDAVGIHQIIDAIEASAASGVRVRPDSR</sequence>
<evidence type="ECO:0000313" key="5">
    <source>
        <dbReference type="Proteomes" id="UP000182063"/>
    </source>
</evidence>
<evidence type="ECO:0000256" key="1">
    <source>
        <dbReference type="ARBA" id="ARBA00023002"/>
    </source>
</evidence>
<dbReference type="InterPro" id="IPR055080">
    <property type="entry name" value="Gal80p-like_C"/>
</dbReference>
<keyword evidence="1" id="KW-0560">Oxidoreductase</keyword>
<organism evidence="4 5">
    <name type="scientific">Tardibacter chloracetimidivorans</name>
    <dbReference type="NCBI Taxonomy" id="1921510"/>
    <lineage>
        <taxon>Bacteria</taxon>
        <taxon>Pseudomonadati</taxon>
        <taxon>Pseudomonadota</taxon>
        <taxon>Alphaproteobacteria</taxon>
        <taxon>Sphingomonadales</taxon>
        <taxon>Sphingomonadaceae</taxon>
        <taxon>Tardibacter</taxon>
    </lineage>
</organism>
<dbReference type="PANTHER" id="PTHR43818:SF11">
    <property type="entry name" value="BCDNA.GH03377"/>
    <property type="match status" value="1"/>
</dbReference>
<reference evidence="5" key="1">
    <citation type="submission" date="2016-11" db="EMBL/GenBank/DDBJ databases">
        <title>Complete Genome Sequence of alachlor-degrading Sphingomonas sp. strain JJ-A5.</title>
        <authorList>
            <person name="Lee H."/>
            <person name="Ka J.-O."/>
        </authorList>
    </citation>
    <scope>NUCLEOTIDE SEQUENCE [LARGE SCALE GENOMIC DNA]</scope>
    <source>
        <strain evidence="5">JJ-A5</strain>
    </source>
</reference>
<feature type="domain" description="Gal80p-like C-terminal" evidence="3">
    <location>
        <begin position="135"/>
        <end position="275"/>
    </location>
</feature>
<dbReference type="AlphaFoldDB" id="A0A1L3ZSY6"/>
<dbReference type="EMBL" id="CP018221">
    <property type="protein sequence ID" value="API58719.1"/>
    <property type="molecule type" value="Genomic_DNA"/>
</dbReference>
<dbReference type="Pfam" id="PF22685">
    <property type="entry name" value="Gal80p_C-like"/>
    <property type="match status" value="1"/>
</dbReference>
<feature type="domain" description="Gfo/Idh/MocA-like oxidoreductase N-terminal" evidence="2">
    <location>
        <begin position="6"/>
        <end position="123"/>
    </location>
</feature>
<proteinExistence type="predicted"/>
<dbReference type="PANTHER" id="PTHR43818">
    <property type="entry name" value="BCDNA.GH03377"/>
    <property type="match status" value="1"/>
</dbReference>
<dbReference type="STRING" id="1921510.BSL82_04830"/>